<proteinExistence type="predicted"/>
<dbReference type="Proteomes" id="UP000184731">
    <property type="component" value="Chromosome"/>
</dbReference>
<organism evidence="2 3">
    <name type="scientific">Silvanigrella aquatica</name>
    <dbReference type="NCBI Taxonomy" id="1915309"/>
    <lineage>
        <taxon>Bacteria</taxon>
        <taxon>Pseudomonadati</taxon>
        <taxon>Bdellovibrionota</taxon>
        <taxon>Oligoflexia</taxon>
        <taxon>Silvanigrellales</taxon>
        <taxon>Silvanigrellaceae</taxon>
        <taxon>Silvanigrella</taxon>
    </lineage>
</organism>
<protein>
    <submittedName>
        <fullName evidence="2">Uncharacterized protein</fullName>
    </submittedName>
</protein>
<name>A0A1L4D2P2_9BACT</name>
<keyword evidence="1" id="KW-0472">Membrane</keyword>
<dbReference type="KEGG" id="saqi:AXG55_11295"/>
<keyword evidence="3" id="KW-1185">Reference proteome</keyword>
<evidence type="ECO:0000313" key="2">
    <source>
        <dbReference type="EMBL" id="APJ04462.1"/>
    </source>
</evidence>
<evidence type="ECO:0000256" key="1">
    <source>
        <dbReference type="SAM" id="Phobius"/>
    </source>
</evidence>
<reference evidence="2 3" key="1">
    <citation type="submission" date="2016-10" db="EMBL/GenBank/DDBJ databases">
        <title>Silvanigrella aquatica sp. nov., isolated from a freshwater lake located in the Black Forest, Germany, description of Silvanigrellaceae fam. nov., Silvanigrellales ord. nov., reclassification of the order Bdellovibrionales in the class Oligoflexia, reclassification of the families Bacteriovoracaceae and Halobacteriovoraceae in the new order Bacteriovoracales ord. nov., and reclassification of the family Pseudobacteriovoracaceae in the order Oligoflexiales.</title>
        <authorList>
            <person name="Hahn M.W."/>
            <person name="Schmidt J."/>
            <person name="Koll U."/>
            <person name="Rohde M."/>
            <person name="Verbag S."/>
            <person name="Pitt A."/>
            <person name="Nakai R."/>
            <person name="Naganuma T."/>
            <person name="Lang E."/>
        </authorList>
    </citation>
    <scope>NUCLEOTIDE SEQUENCE [LARGE SCALE GENOMIC DNA]</scope>
    <source>
        <strain evidence="2 3">MWH-Nonnen-W8red</strain>
    </source>
</reference>
<feature type="transmembrane region" description="Helical" evidence="1">
    <location>
        <begin position="6"/>
        <end position="24"/>
    </location>
</feature>
<dbReference type="RefSeq" id="WP_148698213.1">
    <property type="nucleotide sequence ID" value="NZ_CP017834.1"/>
</dbReference>
<evidence type="ECO:0000313" key="3">
    <source>
        <dbReference type="Proteomes" id="UP000184731"/>
    </source>
</evidence>
<keyword evidence="1" id="KW-0812">Transmembrane</keyword>
<dbReference type="AlphaFoldDB" id="A0A1L4D2P2"/>
<dbReference type="EMBL" id="CP017834">
    <property type="protein sequence ID" value="APJ04462.1"/>
    <property type="molecule type" value="Genomic_DNA"/>
</dbReference>
<sequence length="252" mass="29836">MKVKKIILYIFTVFLFLLLIFYFGKKDKFSEKDENNIAKNNLKENNDSNKISTEKGDIISKKNSIKENNLNKKNEIDVFGNYLNYDENKYVKTTYKSQKDFFNLLKKNSLTKLSNNSKFYFVDNVTVIKLNNIKNKNKEYLWQDNDNVYKSSSNSYRNLNYDKKLLVINKNNDTIFYSNGSYIIKYKNQIGDIQYFQNAYHVKIIKNFPDDKMMFLRAKKNSNLLEILKNLKLNSSLVSVELDLDIPSEKEI</sequence>
<keyword evidence="1" id="KW-1133">Transmembrane helix</keyword>
<gene>
    <name evidence="2" type="ORF">AXG55_11295</name>
</gene>
<accession>A0A1L4D2P2</accession>